<keyword evidence="2" id="KW-1185">Reference proteome</keyword>
<protein>
    <submittedName>
        <fullName evidence="1">Uncharacterized protein</fullName>
    </submittedName>
</protein>
<evidence type="ECO:0000313" key="2">
    <source>
        <dbReference type="Proteomes" id="UP001489004"/>
    </source>
</evidence>
<comment type="caution">
    <text evidence="1">The sequence shown here is derived from an EMBL/GenBank/DDBJ whole genome shotgun (WGS) entry which is preliminary data.</text>
</comment>
<evidence type="ECO:0000313" key="1">
    <source>
        <dbReference type="EMBL" id="KAK9819996.1"/>
    </source>
</evidence>
<dbReference type="PANTHER" id="PTHR31728">
    <property type="entry name" value="ABRAXAS FAMILY MEMBER"/>
    <property type="match status" value="1"/>
</dbReference>
<dbReference type="PANTHER" id="PTHR31728:SF5">
    <property type="entry name" value="OS07G0540200 PROTEIN"/>
    <property type="match status" value="1"/>
</dbReference>
<dbReference type="AlphaFoldDB" id="A0AAW1QFJ8"/>
<proteinExistence type="predicted"/>
<sequence>MPQLSRVHASGPGLAALLNSLATATNDFDGILLGHLERRVVATLHDTKGEECNEELYPDNPPSLALYAMMSRHVAHHGATSSFQQRYFQLAQPLSRAASHQAEGALTPLRLVISNLGDQQLQHSYRHAYHAAPLPLVPSLFPRSFPKDTCSDEPARSSVKKDRLPSILGHSTEAAPAALQSLAVDDLRRQVQGVEDVFAQLIDQVAAAAHLVSKGSEPVAAVHAEVQALYQQLDWDAS</sequence>
<dbReference type="Proteomes" id="UP001489004">
    <property type="component" value="Unassembled WGS sequence"/>
</dbReference>
<reference evidence="1 2" key="1">
    <citation type="journal article" date="2024" name="Nat. Commun.">
        <title>Phylogenomics reveals the evolutionary origins of lichenization in chlorophyte algae.</title>
        <authorList>
            <person name="Puginier C."/>
            <person name="Libourel C."/>
            <person name="Otte J."/>
            <person name="Skaloud P."/>
            <person name="Haon M."/>
            <person name="Grisel S."/>
            <person name="Petersen M."/>
            <person name="Berrin J.G."/>
            <person name="Delaux P.M."/>
            <person name="Dal Grande F."/>
            <person name="Keller J."/>
        </authorList>
    </citation>
    <scope>NUCLEOTIDE SEQUENCE [LARGE SCALE GENOMIC DNA]</scope>
    <source>
        <strain evidence="1 2">SAG 2043</strain>
    </source>
</reference>
<dbReference type="EMBL" id="JALJOR010000003">
    <property type="protein sequence ID" value="KAK9819996.1"/>
    <property type="molecule type" value="Genomic_DNA"/>
</dbReference>
<accession>A0AAW1QFJ8</accession>
<name>A0AAW1QFJ8_9CHLO</name>
<organism evidence="1 2">
    <name type="scientific">[Myrmecia] bisecta</name>
    <dbReference type="NCBI Taxonomy" id="41462"/>
    <lineage>
        <taxon>Eukaryota</taxon>
        <taxon>Viridiplantae</taxon>
        <taxon>Chlorophyta</taxon>
        <taxon>core chlorophytes</taxon>
        <taxon>Trebouxiophyceae</taxon>
        <taxon>Trebouxiales</taxon>
        <taxon>Trebouxiaceae</taxon>
        <taxon>Myrmecia</taxon>
    </lineage>
</organism>
<dbReference type="InterPro" id="IPR023238">
    <property type="entry name" value="FAM175"/>
</dbReference>
<dbReference type="GO" id="GO:0031593">
    <property type="term" value="F:polyubiquitin modification-dependent protein binding"/>
    <property type="evidence" value="ECO:0007669"/>
    <property type="project" value="TreeGrafter"/>
</dbReference>
<dbReference type="GO" id="GO:0005634">
    <property type="term" value="C:nucleus"/>
    <property type="evidence" value="ECO:0007669"/>
    <property type="project" value="TreeGrafter"/>
</dbReference>
<gene>
    <name evidence="1" type="ORF">WJX72_004927</name>
</gene>